<keyword evidence="3" id="KW-1185">Reference proteome</keyword>
<comment type="caution">
    <text evidence="2">The sequence shown here is derived from an EMBL/GenBank/DDBJ whole genome shotgun (WGS) entry which is preliminary data.</text>
</comment>
<sequence length="507" mass="54001">MTYLYTKIWKTALLSLALGLTIIPATAQMKFGGTNEQRADAILELSHTKKGLLLPRINAAALAAHPLDTAAAGMIVYNLTDNNLYIRKKTGPTTSSWVAMQEVGGTGSTWTFTGNNNINPSVNYLGSTNAQPLIFKTNNTEAARISANGRVGIGTDAPNARLHVNGSMSTNLATSAGNYTMADSSNVVIMNNTTDATFTLQSAAGQTGRAIEIVAYNTGTVIFAGANVRTQGAANPTLSLAPGYSLRLVSNGTDWAVSGKQRSGMPMYLATTNGTGEGEVVRDYNGYLNNGSSVIQTDVAGVPVNPIPNEGAWFSMMMQAVGSTYYGQFNLNDHNAYFRGGERNNVATSTWYKFLSHPAKIKFSVLERGTDSVNFNQEDARAIVFSTANTARVSITGEGATNFNTQMIYNVTNITGNYNVAATDYTIVMTANANATINLPDASTCIGRVLVFKKAITNNRTFALSPMGTDRIDAAGAGTDLSYTGAAVRCWTIQATGNDQWIIISQF</sequence>
<name>A0A3N4MR05_9BACT</name>
<dbReference type="OrthoDB" id="657052at2"/>
<evidence type="ECO:0000313" key="3">
    <source>
        <dbReference type="Proteomes" id="UP000279089"/>
    </source>
</evidence>
<protein>
    <submittedName>
        <fullName evidence="2">Uncharacterized protein</fullName>
    </submittedName>
</protein>
<gene>
    <name evidence="2" type="ORF">EG028_05085</name>
</gene>
<dbReference type="EMBL" id="RMBX01000002">
    <property type="protein sequence ID" value="RPD42550.1"/>
    <property type="molecule type" value="Genomic_DNA"/>
</dbReference>
<reference evidence="3" key="1">
    <citation type="submission" date="2018-11" db="EMBL/GenBank/DDBJ databases">
        <title>Chitinophaga lutea sp.nov., isolate from arsenic contaminated soil.</title>
        <authorList>
            <person name="Zong Y."/>
        </authorList>
    </citation>
    <scope>NUCLEOTIDE SEQUENCE [LARGE SCALE GENOMIC DNA]</scope>
    <source>
        <strain evidence="3">YLT18</strain>
    </source>
</reference>
<dbReference type="Proteomes" id="UP000279089">
    <property type="component" value="Unassembled WGS sequence"/>
</dbReference>
<feature type="chain" id="PRO_5018019493" evidence="1">
    <location>
        <begin position="28"/>
        <end position="507"/>
    </location>
</feature>
<organism evidence="2 3">
    <name type="scientific">Chitinophaga barathri</name>
    <dbReference type="NCBI Taxonomy" id="1647451"/>
    <lineage>
        <taxon>Bacteria</taxon>
        <taxon>Pseudomonadati</taxon>
        <taxon>Bacteroidota</taxon>
        <taxon>Chitinophagia</taxon>
        <taxon>Chitinophagales</taxon>
        <taxon>Chitinophagaceae</taxon>
        <taxon>Chitinophaga</taxon>
    </lineage>
</organism>
<accession>A0A3N4MR05</accession>
<evidence type="ECO:0000256" key="1">
    <source>
        <dbReference type="SAM" id="SignalP"/>
    </source>
</evidence>
<feature type="signal peptide" evidence="1">
    <location>
        <begin position="1"/>
        <end position="27"/>
    </location>
</feature>
<evidence type="ECO:0000313" key="2">
    <source>
        <dbReference type="EMBL" id="RPD42550.1"/>
    </source>
</evidence>
<keyword evidence="1" id="KW-0732">Signal</keyword>
<proteinExistence type="predicted"/>
<dbReference type="AlphaFoldDB" id="A0A3N4MR05"/>
<dbReference type="RefSeq" id="WP_120515304.1">
    <property type="nucleotide sequence ID" value="NZ_QXZY01000003.1"/>
</dbReference>